<accession>A0A0C5G1Q3</accession>
<reference evidence="2 3" key="1">
    <citation type="submission" date="2015-02" db="EMBL/GenBank/DDBJ databases">
        <title>Genome sequence of thermotolerant Streptomyces cyaneogriseus subsp. Noncyanogenus NMWT1, the producer of nematocidal antibiotics nemadectin.</title>
        <authorList>
            <person name="Wang H."/>
            <person name="Li C."/>
            <person name="Xiang W."/>
            <person name="Wang X."/>
        </authorList>
    </citation>
    <scope>NUCLEOTIDE SEQUENCE [LARGE SCALE GENOMIC DNA]</scope>
    <source>
        <strain evidence="2 3">NMWT 1</strain>
    </source>
</reference>
<dbReference type="Gene3D" id="3.10.580.10">
    <property type="entry name" value="CBS-domain"/>
    <property type="match status" value="1"/>
</dbReference>
<protein>
    <recommendedName>
        <fullName evidence="4">CBS domain-containing protein</fullName>
    </recommendedName>
</protein>
<dbReference type="OrthoDB" id="3853028at2"/>
<gene>
    <name evidence="2" type="ORF">TU94_14200</name>
</gene>
<dbReference type="InterPro" id="IPR046342">
    <property type="entry name" value="CBS_dom_sf"/>
</dbReference>
<dbReference type="KEGG" id="scw:TU94_14200"/>
<sequence length="103" mass="10689">MTPVQTQTRTASADPVHRTVADPVAAAGPQVWLDMTVEVALSVMAAARAGQLAVCDEDGLRTGLVTRAGLTAVRDGAGYTDRVRLRDIADGTGTCATPPARRT</sequence>
<dbReference type="HOGENOM" id="CLU_178602_0_0_11"/>
<organism evidence="2 3">
    <name type="scientific">Streptomyces cyaneogriseus subsp. noncyanogenus</name>
    <dbReference type="NCBI Taxonomy" id="477245"/>
    <lineage>
        <taxon>Bacteria</taxon>
        <taxon>Bacillati</taxon>
        <taxon>Actinomycetota</taxon>
        <taxon>Actinomycetes</taxon>
        <taxon>Kitasatosporales</taxon>
        <taxon>Streptomycetaceae</taxon>
        <taxon>Streptomyces</taxon>
    </lineage>
</organism>
<dbReference type="Proteomes" id="UP000032234">
    <property type="component" value="Chromosome"/>
</dbReference>
<proteinExistence type="predicted"/>
<dbReference type="PATRIC" id="fig|477245.3.peg.3013"/>
<evidence type="ECO:0008006" key="4">
    <source>
        <dbReference type="Google" id="ProtNLM"/>
    </source>
</evidence>
<feature type="region of interest" description="Disordered" evidence="1">
    <location>
        <begin position="1"/>
        <end position="24"/>
    </location>
</feature>
<evidence type="ECO:0000256" key="1">
    <source>
        <dbReference type="SAM" id="MobiDB-lite"/>
    </source>
</evidence>
<dbReference type="EMBL" id="CP010849">
    <property type="protein sequence ID" value="AJP02460.1"/>
    <property type="molecule type" value="Genomic_DNA"/>
</dbReference>
<dbReference type="STRING" id="477245.TU94_14200"/>
<dbReference type="SUPFAM" id="SSF54631">
    <property type="entry name" value="CBS-domain pair"/>
    <property type="match status" value="1"/>
</dbReference>
<evidence type="ECO:0000313" key="3">
    <source>
        <dbReference type="Proteomes" id="UP000032234"/>
    </source>
</evidence>
<name>A0A0C5G1Q3_9ACTN</name>
<feature type="compositionally biased region" description="Polar residues" evidence="1">
    <location>
        <begin position="1"/>
        <end position="11"/>
    </location>
</feature>
<evidence type="ECO:0000313" key="2">
    <source>
        <dbReference type="EMBL" id="AJP02460.1"/>
    </source>
</evidence>
<keyword evidence="3" id="KW-1185">Reference proteome</keyword>
<dbReference type="AlphaFoldDB" id="A0A0C5G1Q3"/>